<dbReference type="RefSeq" id="WP_062410611.1">
    <property type="nucleotide sequence ID" value="NZ_CP013652.1"/>
</dbReference>
<dbReference type="OrthoDB" id="20170at2"/>
<dbReference type="STRING" id="162209.IJ22_49320"/>
<evidence type="ECO:0000313" key="4">
    <source>
        <dbReference type="EMBL" id="ALS25194.1"/>
    </source>
</evidence>
<evidence type="ECO:0000256" key="1">
    <source>
        <dbReference type="ARBA" id="ARBA00009986"/>
    </source>
</evidence>
<dbReference type="GO" id="GO:0008911">
    <property type="term" value="F:lactaldehyde dehydrogenase (NAD+) activity"/>
    <property type="evidence" value="ECO:0007669"/>
    <property type="project" value="TreeGrafter"/>
</dbReference>
<keyword evidence="2" id="KW-0560">Oxidoreductase</keyword>
<dbReference type="Pfam" id="PF00171">
    <property type="entry name" value="Aldedh"/>
    <property type="match status" value="1"/>
</dbReference>
<dbReference type="InterPro" id="IPR016161">
    <property type="entry name" value="Ald_DH/histidinol_DH"/>
</dbReference>
<protein>
    <submittedName>
        <fullName evidence="4">Aldehyde dehydrogenase</fullName>
    </submittedName>
</protein>
<dbReference type="PATRIC" id="fig|162209.4.peg.5210"/>
<dbReference type="Gene3D" id="3.40.605.10">
    <property type="entry name" value="Aldehyde Dehydrogenase, Chain A, domain 1"/>
    <property type="match status" value="1"/>
</dbReference>
<feature type="domain" description="Aldehyde dehydrogenase" evidence="3">
    <location>
        <begin position="23"/>
        <end position="473"/>
    </location>
</feature>
<dbReference type="Gene3D" id="3.40.309.10">
    <property type="entry name" value="Aldehyde Dehydrogenase, Chain A, domain 2"/>
    <property type="match status" value="1"/>
</dbReference>
<reference evidence="5" key="1">
    <citation type="submission" date="2015-12" db="EMBL/GenBank/DDBJ databases">
        <title>Complete genome sequences of two moderately thermophilic Paenibacillus species.</title>
        <authorList>
            <person name="Butler R.III."/>
            <person name="Wang J."/>
            <person name="Stark B.C."/>
            <person name="Pombert J.-F."/>
        </authorList>
    </citation>
    <scope>NUCLEOTIDE SEQUENCE [LARGE SCALE GENOMIC DNA]</scope>
    <source>
        <strain evidence="5">32O-Y</strain>
    </source>
</reference>
<evidence type="ECO:0000313" key="5">
    <source>
        <dbReference type="Proteomes" id="UP000061660"/>
    </source>
</evidence>
<keyword evidence="5" id="KW-1185">Reference proteome</keyword>
<dbReference type="AlphaFoldDB" id="A0A0U2WIR5"/>
<dbReference type="InterPro" id="IPR015590">
    <property type="entry name" value="Aldehyde_DH_dom"/>
</dbReference>
<dbReference type="InterPro" id="IPR016162">
    <property type="entry name" value="Ald_DH_N"/>
</dbReference>
<comment type="similarity">
    <text evidence="1">Belongs to the aldehyde dehydrogenase family.</text>
</comment>
<evidence type="ECO:0000259" key="3">
    <source>
        <dbReference type="Pfam" id="PF00171"/>
    </source>
</evidence>
<proteinExistence type="inferred from homology"/>
<reference evidence="4 5" key="2">
    <citation type="journal article" date="2016" name="Genome Announc.">
        <title>Complete Genome Sequences of Two Interactive Moderate Thermophiles, Paenibacillus napthalenovorans 32O-Y and Paenibacillus sp. 32O-W.</title>
        <authorList>
            <person name="Butler R.R.III."/>
            <person name="Wang J."/>
            <person name="Stark B.C."/>
            <person name="Pombert J.F."/>
        </authorList>
    </citation>
    <scope>NUCLEOTIDE SEQUENCE [LARGE SCALE GENOMIC DNA]</scope>
    <source>
        <strain evidence="4 5">32O-Y</strain>
    </source>
</reference>
<dbReference type="FunFam" id="3.40.605.10:FF:000007">
    <property type="entry name" value="NAD/NADP-dependent betaine aldehyde dehydrogenase"/>
    <property type="match status" value="1"/>
</dbReference>
<organism evidence="4 5">
    <name type="scientific">Paenibacillus naphthalenovorans</name>
    <dbReference type="NCBI Taxonomy" id="162209"/>
    <lineage>
        <taxon>Bacteria</taxon>
        <taxon>Bacillati</taxon>
        <taxon>Bacillota</taxon>
        <taxon>Bacilli</taxon>
        <taxon>Bacillales</taxon>
        <taxon>Paenibacillaceae</taxon>
        <taxon>Paenibacillus</taxon>
    </lineage>
</organism>
<sequence length="478" mass="51655">MNGAAVIRKANFIGGRWKSSFFHYELKNPYDLSTIAEIPLSTPEEMEEAIAEAEQAYALVKTLSSHERSSILYRAAQLLEERAEDFARTISLEAAKPIKTARMEVTRSIQTFLFAAEEAKRMYGESIPMDAAKGGEGKIAFTVREPIGVIGAITPFNFPLNLVAHKVAPAIASGNTIVLKPAEQTPLTSFKLAELLRDAGLPDGALNVVAGDGPTLGPVLLADERVKKISFTGSPEVGKLIRSQSGLKKITLELGSNSALIIDEQADLDKAVPKALTGAFTYAGQVCIHTQRIYVHEAIYDAFVERFVEAAKTLIVGAPSDEQTDVSAVVNQRSLQRITAWLDEARQSGATFLAGGEANGQVIPPTILTDVNESEKVVCQEVFGPVVIINRVGSVEEAVRLTNQSRYGLNAGIFTTNLDAAFRAAQGLHVGQVMINEIPTFRADHMPYGGVKDSGIGKEGIRYAISEMTEEKLIVIQL</sequence>
<dbReference type="Proteomes" id="UP000061660">
    <property type="component" value="Chromosome"/>
</dbReference>
<dbReference type="PANTHER" id="PTHR42991:SF1">
    <property type="entry name" value="ALDEHYDE DEHYDROGENASE"/>
    <property type="match status" value="1"/>
</dbReference>
<dbReference type="InterPro" id="IPR016163">
    <property type="entry name" value="Ald_DH_C"/>
</dbReference>
<dbReference type="CDD" id="cd07149">
    <property type="entry name" value="ALDH_y4uC"/>
    <property type="match status" value="1"/>
</dbReference>
<dbReference type="SUPFAM" id="SSF53720">
    <property type="entry name" value="ALDH-like"/>
    <property type="match status" value="1"/>
</dbReference>
<dbReference type="KEGG" id="pnp:IJ22_49320"/>
<gene>
    <name evidence="4" type="ORF">IJ22_49320</name>
</gene>
<dbReference type="EMBL" id="CP013652">
    <property type="protein sequence ID" value="ALS25194.1"/>
    <property type="molecule type" value="Genomic_DNA"/>
</dbReference>
<evidence type="ECO:0000256" key="2">
    <source>
        <dbReference type="ARBA" id="ARBA00023002"/>
    </source>
</evidence>
<dbReference type="PANTHER" id="PTHR42991">
    <property type="entry name" value="ALDEHYDE DEHYDROGENASE"/>
    <property type="match status" value="1"/>
</dbReference>
<name>A0A0U2WIR5_9BACL</name>
<dbReference type="InterPro" id="IPR051020">
    <property type="entry name" value="ALDH-related_metabolic_enz"/>
</dbReference>
<accession>A0A0U2WIR5</accession>